<accession>A0A835KUK1</accession>
<proteinExistence type="predicted"/>
<reference evidence="1" key="1">
    <citation type="submission" date="2020-07" db="EMBL/GenBank/DDBJ databases">
        <title>Genome sequence and genetic diversity analysis of an under-domesticated orphan crop, white fonio (Digitaria exilis).</title>
        <authorList>
            <person name="Bennetzen J.L."/>
            <person name="Chen S."/>
            <person name="Ma X."/>
            <person name="Wang X."/>
            <person name="Yssel A.E.J."/>
            <person name="Chaluvadi S.R."/>
            <person name="Johnson M."/>
            <person name="Gangashetty P."/>
            <person name="Hamidou F."/>
            <person name="Sanogo M.D."/>
            <person name="Zwaenepoel A."/>
            <person name="Wallace J."/>
            <person name="Van De Peer Y."/>
            <person name="Van Deynze A."/>
        </authorList>
    </citation>
    <scope>NUCLEOTIDE SEQUENCE</scope>
    <source>
        <tissue evidence="1">Leaves</tissue>
    </source>
</reference>
<dbReference type="EMBL" id="JACEFO010000197">
    <property type="protein sequence ID" value="KAF8776407.1"/>
    <property type="molecule type" value="Genomic_DNA"/>
</dbReference>
<protein>
    <submittedName>
        <fullName evidence="1">Uncharacterized protein</fullName>
    </submittedName>
</protein>
<sequence length="165" mass="17232">MAGSLSPTAVTAAPRQAAVPLGAGLLLLETVPCHAGGSHGTPKMGKPEIFSMGVNNPSGCSFDVDRPLHLYCADVDKHYQERVYLITNGGNHGSPSKADASLFINHGHPMDGSMPSIVVVSCTVDLLTPRCTEDTCTFMPKVCGHMCSPWGAGATSTMPPRRSPA</sequence>
<dbReference type="AlphaFoldDB" id="A0A835KUK1"/>
<dbReference type="PANTHER" id="PTHR19328:SF13">
    <property type="entry name" value="HIPL1 PROTEIN"/>
    <property type="match status" value="1"/>
</dbReference>
<comment type="caution">
    <text evidence="1">The sequence shown here is derived from an EMBL/GenBank/DDBJ whole genome shotgun (WGS) entry which is preliminary data.</text>
</comment>
<gene>
    <name evidence="1" type="ORF">HU200_003526</name>
</gene>
<evidence type="ECO:0000313" key="2">
    <source>
        <dbReference type="Proteomes" id="UP000636709"/>
    </source>
</evidence>
<dbReference type="OrthoDB" id="687332at2759"/>
<dbReference type="Proteomes" id="UP000636709">
    <property type="component" value="Unassembled WGS sequence"/>
</dbReference>
<dbReference type="Gene3D" id="2.120.10.30">
    <property type="entry name" value="TolB, C-terminal domain"/>
    <property type="match status" value="1"/>
</dbReference>
<organism evidence="1 2">
    <name type="scientific">Digitaria exilis</name>
    <dbReference type="NCBI Taxonomy" id="1010633"/>
    <lineage>
        <taxon>Eukaryota</taxon>
        <taxon>Viridiplantae</taxon>
        <taxon>Streptophyta</taxon>
        <taxon>Embryophyta</taxon>
        <taxon>Tracheophyta</taxon>
        <taxon>Spermatophyta</taxon>
        <taxon>Magnoliopsida</taxon>
        <taxon>Liliopsida</taxon>
        <taxon>Poales</taxon>
        <taxon>Poaceae</taxon>
        <taxon>PACMAD clade</taxon>
        <taxon>Panicoideae</taxon>
        <taxon>Panicodae</taxon>
        <taxon>Paniceae</taxon>
        <taxon>Anthephorinae</taxon>
        <taxon>Digitaria</taxon>
    </lineage>
</organism>
<name>A0A835KUK1_9POAL</name>
<dbReference type="InterPro" id="IPR011042">
    <property type="entry name" value="6-blade_b-propeller_TolB-like"/>
</dbReference>
<dbReference type="PANTHER" id="PTHR19328">
    <property type="entry name" value="HEDGEHOG-INTERACTING PROTEIN"/>
    <property type="match status" value="1"/>
</dbReference>
<keyword evidence="2" id="KW-1185">Reference proteome</keyword>
<evidence type="ECO:0000313" key="1">
    <source>
        <dbReference type="EMBL" id="KAF8776407.1"/>
    </source>
</evidence>